<reference evidence="2 3" key="1">
    <citation type="submission" date="2021-06" db="EMBL/GenBank/DDBJ databases">
        <authorList>
            <person name="Palmer J.M."/>
        </authorList>
    </citation>
    <scope>NUCLEOTIDE SEQUENCE [LARGE SCALE GENOMIC DNA]</scope>
    <source>
        <strain evidence="2 3">XC_2019</strain>
        <tissue evidence="2">Muscle</tissue>
    </source>
</reference>
<gene>
    <name evidence="2" type="ORF">XENOCAPTIV_000784</name>
</gene>
<name>A0ABV0QXN4_9TELE</name>
<feature type="region of interest" description="Disordered" evidence="1">
    <location>
        <begin position="91"/>
        <end position="112"/>
    </location>
</feature>
<protein>
    <submittedName>
        <fullName evidence="2">Uncharacterized protein</fullName>
    </submittedName>
</protein>
<keyword evidence="3" id="KW-1185">Reference proteome</keyword>
<evidence type="ECO:0000313" key="2">
    <source>
        <dbReference type="EMBL" id="MEQ2200619.1"/>
    </source>
</evidence>
<dbReference type="EMBL" id="JAHRIN010026279">
    <property type="protein sequence ID" value="MEQ2200619.1"/>
    <property type="molecule type" value="Genomic_DNA"/>
</dbReference>
<dbReference type="Proteomes" id="UP001434883">
    <property type="component" value="Unassembled WGS sequence"/>
</dbReference>
<evidence type="ECO:0000256" key="1">
    <source>
        <dbReference type="SAM" id="MobiDB-lite"/>
    </source>
</evidence>
<organism evidence="2 3">
    <name type="scientific">Xenoophorus captivus</name>
    <dbReference type="NCBI Taxonomy" id="1517983"/>
    <lineage>
        <taxon>Eukaryota</taxon>
        <taxon>Metazoa</taxon>
        <taxon>Chordata</taxon>
        <taxon>Craniata</taxon>
        <taxon>Vertebrata</taxon>
        <taxon>Euteleostomi</taxon>
        <taxon>Actinopterygii</taxon>
        <taxon>Neopterygii</taxon>
        <taxon>Teleostei</taxon>
        <taxon>Neoteleostei</taxon>
        <taxon>Acanthomorphata</taxon>
        <taxon>Ovalentaria</taxon>
        <taxon>Atherinomorphae</taxon>
        <taxon>Cyprinodontiformes</taxon>
        <taxon>Goodeidae</taxon>
        <taxon>Xenoophorus</taxon>
    </lineage>
</organism>
<feature type="compositionally biased region" description="Polar residues" evidence="1">
    <location>
        <begin position="103"/>
        <end position="112"/>
    </location>
</feature>
<sequence length="112" mass="12520">MHRYLGFEESLESPADCEPHRASYLGWQPDWIRVPFQLRTLSTLLEGLPPWLLSAPHSGSALSPDAFSPWQIPTAHQFVLETHLFSSDDVVSGESSRCFGDSITASTYPDNE</sequence>
<proteinExistence type="predicted"/>
<comment type="caution">
    <text evidence="2">The sequence shown here is derived from an EMBL/GenBank/DDBJ whole genome shotgun (WGS) entry which is preliminary data.</text>
</comment>
<accession>A0ABV0QXN4</accession>
<evidence type="ECO:0000313" key="3">
    <source>
        <dbReference type="Proteomes" id="UP001434883"/>
    </source>
</evidence>